<keyword evidence="1" id="KW-1133">Transmembrane helix</keyword>
<keyword evidence="1" id="KW-0472">Membrane</keyword>
<organism evidence="2">
    <name type="scientific">Staphylothermus marinus</name>
    <dbReference type="NCBI Taxonomy" id="2280"/>
    <lineage>
        <taxon>Archaea</taxon>
        <taxon>Thermoproteota</taxon>
        <taxon>Thermoprotei</taxon>
        <taxon>Desulfurococcales</taxon>
        <taxon>Desulfurococcaceae</taxon>
        <taxon>Staphylothermus</taxon>
    </lineage>
</organism>
<keyword evidence="1" id="KW-0812">Transmembrane</keyword>
<dbReference type="AlphaFoldDB" id="A0A7C4HCU9"/>
<protein>
    <submittedName>
        <fullName evidence="2">Uncharacterized protein</fullName>
    </submittedName>
</protein>
<reference evidence="2" key="1">
    <citation type="journal article" date="2020" name="mSystems">
        <title>Genome- and Community-Level Interaction Insights into Carbon Utilization and Element Cycling Functions of Hydrothermarchaeota in Hydrothermal Sediment.</title>
        <authorList>
            <person name="Zhou Z."/>
            <person name="Liu Y."/>
            <person name="Xu W."/>
            <person name="Pan J."/>
            <person name="Luo Z.H."/>
            <person name="Li M."/>
        </authorList>
    </citation>
    <scope>NUCLEOTIDE SEQUENCE [LARGE SCALE GENOMIC DNA]</scope>
    <source>
        <strain evidence="2">SpSt-642</strain>
    </source>
</reference>
<gene>
    <name evidence="2" type="ORF">ENU14_03025</name>
</gene>
<comment type="caution">
    <text evidence="2">The sequence shown here is derived from an EMBL/GenBank/DDBJ whole genome shotgun (WGS) entry which is preliminary data.</text>
</comment>
<accession>A0A7C4HCU9</accession>
<evidence type="ECO:0000256" key="1">
    <source>
        <dbReference type="SAM" id="Phobius"/>
    </source>
</evidence>
<sequence length="182" mass="21019">MNTAIIIHLIGTLALISILFTTILYTSIRMNQLRYENERRILQSIANSLTYQILTVFMVETNNSISPNYPVVAIYDRGFNIVIASGGKINEYYRVVSGLNNSYIYVLVIDQDNQVYAYRELLPNSSNRPIYIREFLDGRSCSNNNTILFSSNTIVYIWKYEYDYNIVLSCELKGLKQSEGNY</sequence>
<evidence type="ECO:0000313" key="2">
    <source>
        <dbReference type="EMBL" id="HGM58547.1"/>
    </source>
</evidence>
<proteinExistence type="predicted"/>
<name>A0A7C4HCU9_STAMA</name>
<dbReference type="EMBL" id="DTBJ01000020">
    <property type="protein sequence ID" value="HGM58547.1"/>
    <property type="molecule type" value="Genomic_DNA"/>
</dbReference>
<feature type="transmembrane region" description="Helical" evidence="1">
    <location>
        <begin position="6"/>
        <end position="25"/>
    </location>
</feature>